<dbReference type="AlphaFoldDB" id="A0A256LIJ7"/>
<comment type="caution">
    <text evidence="2">The sequence shown here is derived from an EMBL/GenBank/DDBJ whole genome shotgun (WGS) entry which is preliminary data.</text>
</comment>
<reference evidence="3 4" key="3">
    <citation type="submission" date="2017-09" db="EMBL/GenBank/DDBJ databases">
        <title>Tripartite evolution among Lactobacillus johnsonii, Lactobacillus taiwanensis, Lactobacillus reuteri and their rodent host.</title>
        <authorList>
            <person name="Wang T."/>
            <person name="Knowles S."/>
            <person name="Cheng C."/>
        </authorList>
    </citation>
    <scope>NUCLEOTIDE SEQUENCE [LARGE SCALE GENOMIC DNA]</scope>
    <source>
        <strain evidence="2 3">609q</strain>
        <strain evidence="1 4">609u</strain>
    </source>
</reference>
<protein>
    <submittedName>
        <fullName evidence="2">Prevent-host-death family antitoxin</fullName>
    </submittedName>
</protein>
<evidence type="ECO:0000313" key="3">
    <source>
        <dbReference type="Proteomes" id="UP000215828"/>
    </source>
</evidence>
<dbReference type="Proteomes" id="UP000215828">
    <property type="component" value="Unassembled WGS sequence"/>
</dbReference>
<keyword evidence="4" id="KW-1185">Reference proteome</keyword>
<evidence type="ECO:0000313" key="4">
    <source>
        <dbReference type="Proteomes" id="UP000216316"/>
    </source>
</evidence>
<reference evidence="2 3" key="1">
    <citation type="submission" date="2017-04" db="EMBL/GenBank/DDBJ databases">
        <authorList>
            <person name="Afonso C.L."/>
            <person name="Miller P.J."/>
            <person name="Scott M.A."/>
            <person name="Spackman E."/>
            <person name="Goraichik I."/>
            <person name="Dimitrov K.M."/>
            <person name="Suarez D.L."/>
            <person name="Swayne D.E."/>
        </authorList>
    </citation>
    <scope>NUCLEOTIDE SEQUENCE [LARGE SCALE GENOMIC DNA]</scope>
    <source>
        <strain evidence="2 3">609q</strain>
    </source>
</reference>
<dbReference type="EMBL" id="NGNV01000002">
    <property type="protein sequence ID" value="OYR89081.1"/>
    <property type="molecule type" value="Genomic_DNA"/>
</dbReference>
<accession>A0A256LIJ7</accession>
<reference evidence="1 4" key="2">
    <citation type="submission" date="2017-05" db="EMBL/GenBank/DDBJ databases">
        <authorList>
            <person name="Lin X.B."/>
            <person name="Stothard P."/>
            <person name="Tasseva G."/>
            <person name="Walter J."/>
        </authorList>
    </citation>
    <scope>NUCLEOTIDE SEQUENCE [LARGE SCALE GENOMIC DNA]</scope>
    <source>
        <strain evidence="1 4">609u</strain>
    </source>
</reference>
<proteinExistence type="predicted"/>
<dbReference type="EMBL" id="NGNX01000003">
    <property type="protein sequence ID" value="OYR93271.1"/>
    <property type="molecule type" value="Genomic_DNA"/>
</dbReference>
<gene>
    <name evidence="1" type="ORF">CBF53_00495</name>
    <name evidence="2" type="ORF">CBF70_01080</name>
</gene>
<sequence length="38" mass="4637">MDENSLEYAITRDKLIRQHKVPEDPVVKSNDDYWKQFK</sequence>
<evidence type="ECO:0000313" key="2">
    <source>
        <dbReference type="EMBL" id="OYR93271.1"/>
    </source>
</evidence>
<organism evidence="2 3">
    <name type="scientific">Lactobacillus taiwanensis</name>
    <dbReference type="NCBI Taxonomy" id="508451"/>
    <lineage>
        <taxon>Bacteria</taxon>
        <taxon>Bacillati</taxon>
        <taxon>Bacillota</taxon>
        <taxon>Bacilli</taxon>
        <taxon>Lactobacillales</taxon>
        <taxon>Lactobacillaceae</taxon>
        <taxon>Lactobacillus</taxon>
    </lineage>
</organism>
<name>A0A256LIJ7_9LACO</name>
<evidence type="ECO:0000313" key="1">
    <source>
        <dbReference type="EMBL" id="OYR89081.1"/>
    </source>
</evidence>
<dbReference type="Proteomes" id="UP000216316">
    <property type="component" value="Unassembled WGS sequence"/>
</dbReference>